<reference evidence="1" key="1">
    <citation type="journal article" date="2015" name="Nature">
        <title>Complex archaea that bridge the gap between prokaryotes and eukaryotes.</title>
        <authorList>
            <person name="Spang A."/>
            <person name="Saw J.H."/>
            <person name="Jorgensen S.L."/>
            <person name="Zaremba-Niedzwiedzka K."/>
            <person name="Martijn J."/>
            <person name="Lind A.E."/>
            <person name="van Eijk R."/>
            <person name="Schleper C."/>
            <person name="Guy L."/>
            <person name="Ettema T.J."/>
        </authorList>
    </citation>
    <scope>NUCLEOTIDE SEQUENCE</scope>
</reference>
<dbReference type="Gene3D" id="3.40.50.150">
    <property type="entry name" value="Vaccinia Virus protein VP39"/>
    <property type="match status" value="1"/>
</dbReference>
<comment type="caution">
    <text evidence="1">The sequence shown here is derived from an EMBL/GenBank/DDBJ whole genome shotgun (WGS) entry which is preliminary data.</text>
</comment>
<proteinExistence type="predicted"/>
<dbReference type="SUPFAM" id="SSF53448">
    <property type="entry name" value="Nucleotide-diphospho-sugar transferases"/>
    <property type="match status" value="1"/>
</dbReference>
<dbReference type="SUPFAM" id="SSF53335">
    <property type="entry name" value="S-adenosyl-L-methionine-dependent methyltransferases"/>
    <property type="match status" value="1"/>
</dbReference>
<name>A0A0F9U1F3_9ZZZZ</name>
<evidence type="ECO:0000313" key="1">
    <source>
        <dbReference type="EMBL" id="KKN81137.1"/>
    </source>
</evidence>
<dbReference type="InterPro" id="IPR029063">
    <property type="entry name" value="SAM-dependent_MTases_sf"/>
</dbReference>
<gene>
    <name evidence="1" type="ORF">LCGC14_0323560</name>
</gene>
<sequence>MRLNIGAGEVKLSGFVPVDRRVGKEAYPLEYDDDSVDEIRASHVLEHFASGMVGDVLANWVSKLKPGGVIRIAVPDFEVIAGMVANSPPSQRGLAYAYAFGGQTDANDFHHAAFDPASLKTLMRHCGLRKIKGWQSTLQDCAALPVSLNLEGVKPHKHKLPAIVAAMSTSRLGFTENMFSATGVFPHRNVELVKQTGAYWSQCLDRVLTQFLDAGHDGYIVVLDYDTVFNGDIFDELCYLMADNPQADAIAPWQVKRESDHALVWMTDDDGKKRDEITYEELDRELMPVDSAHFGLTLLRSRCFKSLRRPWFLEIPDPNGAWGDGRIDPDIYFWNNWRECGNSLFMANHVSIGHCQQLATWPDWNLKPIHQYLPDYQKSGPPRGARL</sequence>
<accession>A0A0F9U1F3</accession>
<evidence type="ECO:0008006" key="2">
    <source>
        <dbReference type="Google" id="ProtNLM"/>
    </source>
</evidence>
<dbReference type="InterPro" id="IPR029044">
    <property type="entry name" value="Nucleotide-diphossugar_trans"/>
</dbReference>
<organism evidence="1">
    <name type="scientific">marine sediment metagenome</name>
    <dbReference type="NCBI Taxonomy" id="412755"/>
    <lineage>
        <taxon>unclassified sequences</taxon>
        <taxon>metagenomes</taxon>
        <taxon>ecological metagenomes</taxon>
    </lineage>
</organism>
<protein>
    <recommendedName>
        <fullName evidence="2">Methyltransferase type 11 domain-containing protein</fullName>
    </recommendedName>
</protein>
<dbReference type="EMBL" id="LAZR01000220">
    <property type="protein sequence ID" value="KKN81137.1"/>
    <property type="molecule type" value="Genomic_DNA"/>
</dbReference>
<dbReference type="AlphaFoldDB" id="A0A0F9U1F3"/>